<feature type="domain" description="ABC transporter" evidence="5">
    <location>
        <begin position="1"/>
        <end position="238"/>
    </location>
</feature>
<evidence type="ECO:0000256" key="4">
    <source>
        <dbReference type="ARBA" id="ARBA00022967"/>
    </source>
</evidence>
<gene>
    <name evidence="6" type="ORF">H9846_06450</name>
</gene>
<dbReference type="SMART" id="SM00382">
    <property type="entry name" value="AAA"/>
    <property type="match status" value="1"/>
</dbReference>
<evidence type="ECO:0000256" key="2">
    <source>
        <dbReference type="ARBA" id="ARBA00022741"/>
    </source>
</evidence>
<dbReference type="InterPro" id="IPR003593">
    <property type="entry name" value="AAA+_ATPase"/>
</dbReference>
<protein>
    <submittedName>
        <fullName evidence="6">ABC transporter ATP-binding protein</fullName>
    </submittedName>
</protein>
<reference evidence="6" key="2">
    <citation type="submission" date="2021-04" db="EMBL/GenBank/DDBJ databases">
        <authorList>
            <person name="Gilroy R."/>
        </authorList>
    </citation>
    <scope>NUCLEOTIDE SEQUENCE</scope>
    <source>
        <strain evidence="6">ChiHecec2B26-7398</strain>
    </source>
</reference>
<organism evidence="6 7">
    <name type="scientific">Candidatus Gemmiger excrementipullorum</name>
    <dbReference type="NCBI Taxonomy" id="2838610"/>
    <lineage>
        <taxon>Bacteria</taxon>
        <taxon>Bacillati</taxon>
        <taxon>Bacillota</taxon>
        <taxon>Clostridia</taxon>
        <taxon>Eubacteriales</taxon>
        <taxon>Gemmiger</taxon>
    </lineage>
</organism>
<keyword evidence="2" id="KW-0547">Nucleotide-binding</keyword>
<name>A0A9D1Y158_9FIRM</name>
<dbReference type="GO" id="GO:0016887">
    <property type="term" value="F:ATP hydrolysis activity"/>
    <property type="evidence" value="ECO:0007669"/>
    <property type="project" value="InterPro"/>
</dbReference>
<evidence type="ECO:0000313" key="6">
    <source>
        <dbReference type="EMBL" id="HIX95080.1"/>
    </source>
</evidence>
<dbReference type="Pfam" id="PF00005">
    <property type="entry name" value="ABC_tran"/>
    <property type="match status" value="1"/>
</dbReference>
<proteinExistence type="predicted"/>
<dbReference type="PANTHER" id="PTHR42794">
    <property type="entry name" value="HEMIN IMPORT ATP-BINDING PROTEIN HMUV"/>
    <property type="match status" value="1"/>
</dbReference>
<evidence type="ECO:0000313" key="7">
    <source>
        <dbReference type="Proteomes" id="UP000886751"/>
    </source>
</evidence>
<dbReference type="SUPFAM" id="SSF52540">
    <property type="entry name" value="P-loop containing nucleoside triphosphate hydrolases"/>
    <property type="match status" value="1"/>
</dbReference>
<sequence>MLLEAKNLTAGYRRPVVRGASLALGAGTVTALLGPNGCGKSTLLRALSGNGRVFGGSVRVLGQDCLALPARRRARCLALLPQRTGLLPGLTAREVMAMGRYAYSGPFGGPAPGDAERVEQAARALGVQDLLDADCAALSEGQRQLVHLGRVVAQNAPVLLLDEPNSALDYTHTHRLFAALRRWVQGGQRAALVVLHDPALALRYADRLLLMQDGALCGSVCPGDGAAAAQAALRGLYPGLCVVPGPDGALFCAPGQGM</sequence>
<dbReference type="Proteomes" id="UP000886751">
    <property type="component" value="Unassembled WGS sequence"/>
</dbReference>
<dbReference type="CDD" id="cd03214">
    <property type="entry name" value="ABC_Iron-Siderophores_B12_Hemin"/>
    <property type="match status" value="1"/>
</dbReference>
<keyword evidence="4" id="KW-1278">Translocase</keyword>
<accession>A0A9D1Y158</accession>
<keyword evidence="1" id="KW-0813">Transport</keyword>
<dbReference type="PROSITE" id="PS50893">
    <property type="entry name" value="ABC_TRANSPORTER_2"/>
    <property type="match status" value="1"/>
</dbReference>
<evidence type="ECO:0000256" key="1">
    <source>
        <dbReference type="ARBA" id="ARBA00022448"/>
    </source>
</evidence>
<comment type="caution">
    <text evidence="6">The sequence shown here is derived from an EMBL/GenBank/DDBJ whole genome shotgun (WGS) entry which is preliminary data.</text>
</comment>
<keyword evidence="3 6" id="KW-0067">ATP-binding</keyword>
<dbReference type="Gene3D" id="3.40.50.300">
    <property type="entry name" value="P-loop containing nucleotide triphosphate hydrolases"/>
    <property type="match status" value="1"/>
</dbReference>
<dbReference type="InterPro" id="IPR003439">
    <property type="entry name" value="ABC_transporter-like_ATP-bd"/>
</dbReference>
<dbReference type="PANTHER" id="PTHR42794:SF1">
    <property type="entry name" value="HEMIN IMPORT ATP-BINDING PROTEIN HMUV"/>
    <property type="match status" value="1"/>
</dbReference>
<dbReference type="InterPro" id="IPR027417">
    <property type="entry name" value="P-loop_NTPase"/>
</dbReference>
<dbReference type="EMBL" id="DXEI01000095">
    <property type="protein sequence ID" value="HIX95080.1"/>
    <property type="molecule type" value="Genomic_DNA"/>
</dbReference>
<dbReference type="GO" id="GO:0005524">
    <property type="term" value="F:ATP binding"/>
    <property type="evidence" value="ECO:0007669"/>
    <property type="project" value="UniProtKB-KW"/>
</dbReference>
<dbReference type="AlphaFoldDB" id="A0A9D1Y158"/>
<evidence type="ECO:0000259" key="5">
    <source>
        <dbReference type="PROSITE" id="PS50893"/>
    </source>
</evidence>
<reference evidence="6" key="1">
    <citation type="journal article" date="2021" name="PeerJ">
        <title>Extensive microbial diversity within the chicken gut microbiome revealed by metagenomics and culture.</title>
        <authorList>
            <person name="Gilroy R."/>
            <person name="Ravi A."/>
            <person name="Getino M."/>
            <person name="Pursley I."/>
            <person name="Horton D.L."/>
            <person name="Alikhan N.F."/>
            <person name="Baker D."/>
            <person name="Gharbi K."/>
            <person name="Hall N."/>
            <person name="Watson M."/>
            <person name="Adriaenssens E.M."/>
            <person name="Foster-Nyarko E."/>
            <person name="Jarju S."/>
            <person name="Secka A."/>
            <person name="Antonio M."/>
            <person name="Oren A."/>
            <person name="Chaudhuri R.R."/>
            <person name="La Ragione R."/>
            <person name="Hildebrand F."/>
            <person name="Pallen M.J."/>
        </authorList>
    </citation>
    <scope>NUCLEOTIDE SEQUENCE</scope>
    <source>
        <strain evidence="6">ChiHecec2B26-7398</strain>
    </source>
</reference>
<evidence type="ECO:0000256" key="3">
    <source>
        <dbReference type="ARBA" id="ARBA00022840"/>
    </source>
</evidence>